<feature type="binding site" evidence="6">
    <location>
        <position position="142"/>
    </location>
    <ligand>
        <name>ATP</name>
        <dbReference type="ChEBI" id="CHEBI:30616"/>
    </ligand>
</feature>
<evidence type="ECO:0000256" key="5">
    <source>
        <dbReference type="ARBA" id="ARBA00023180"/>
    </source>
</evidence>
<dbReference type="PROSITE" id="PS00107">
    <property type="entry name" value="PROTEIN_KINASE_ATP"/>
    <property type="match status" value="1"/>
</dbReference>
<name>A0ABR0XB00_REHGL</name>
<evidence type="ECO:0000256" key="1">
    <source>
        <dbReference type="ARBA" id="ARBA00004370"/>
    </source>
</evidence>
<evidence type="ECO:0000256" key="3">
    <source>
        <dbReference type="ARBA" id="ARBA00022737"/>
    </source>
</evidence>
<organism evidence="9 10">
    <name type="scientific">Rehmannia glutinosa</name>
    <name type="common">Chinese foxglove</name>
    <dbReference type="NCBI Taxonomy" id="99300"/>
    <lineage>
        <taxon>Eukaryota</taxon>
        <taxon>Viridiplantae</taxon>
        <taxon>Streptophyta</taxon>
        <taxon>Embryophyta</taxon>
        <taxon>Tracheophyta</taxon>
        <taxon>Spermatophyta</taxon>
        <taxon>Magnoliopsida</taxon>
        <taxon>eudicotyledons</taxon>
        <taxon>Gunneridae</taxon>
        <taxon>Pentapetalae</taxon>
        <taxon>asterids</taxon>
        <taxon>lamiids</taxon>
        <taxon>Lamiales</taxon>
        <taxon>Orobanchaceae</taxon>
        <taxon>Rehmannieae</taxon>
        <taxon>Rehmannia</taxon>
    </lineage>
</organism>
<accession>A0ABR0XB00</accession>
<gene>
    <name evidence="9" type="ORF">DH2020_010580</name>
</gene>
<evidence type="ECO:0000256" key="7">
    <source>
        <dbReference type="SAM" id="Phobius"/>
    </source>
</evidence>
<feature type="transmembrane region" description="Helical" evidence="7">
    <location>
        <begin position="45"/>
        <end position="64"/>
    </location>
</feature>
<evidence type="ECO:0000256" key="4">
    <source>
        <dbReference type="ARBA" id="ARBA00023136"/>
    </source>
</evidence>
<proteinExistence type="predicted"/>
<reference evidence="9 10" key="1">
    <citation type="journal article" date="2021" name="Comput. Struct. Biotechnol. J.">
        <title>De novo genome assembly of the potent medicinal plant Rehmannia glutinosa using nanopore technology.</title>
        <authorList>
            <person name="Ma L."/>
            <person name="Dong C."/>
            <person name="Song C."/>
            <person name="Wang X."/>
            <person name="Zheng X."/>
            <person name="Niu Y."/>
            <person name="Chen S."/>
            <person name="Feng W."/>
        </authorList>
    </citation>
    <scope>NUCLEOTIDE SEQUENCE [LARGE SCALE GENOMIC DNA]</scope>
    <source>
        <strain evidence="9">DH-2019</strain>
    </source>
</reference>
<dbReference type="EMBL" id="JABTTQ020000005">
    <property type="protein sequence ID" value="KAK6156332.1"/>
    <property type="molecule type" value="Genomic_DNA"/>
</dbReference>
<evidence type="ECO:0000313" key="10">
    <source>
        <dbReference type="Proteomes" id="UP001318860"/>
    </source>
</evidence>
<keyword evidence="6" id="KW-0547">Nucleotide-binding</keyword>
<sequence length="238" mass="26438">MSYSNYLHNPYGSEEREGYGGWELSCHSHTIQFDNHWHGLPLVDVVSVSVAIVILLTVMVVFYYTKKSKQIPVVDVAPPPQTKRVTIFNDISVPLTYDSIVRATENFNRRNYIGSGGFGSTYKAEIAPGNIVAVKKLASAAKAKRARFHTSIILGRIKHPNLITLIGYYASQAERDVPDLQLSPSGNLDGSSRAKRDELIGAYSTRSSAYRLRGLLTRLVKSARVCTRRQIGNILLGR</sequence>
<feature type="domain" description="Protein kinase" evidence="8">
    <location>
        <begin position="107"/>
        <end position="238"/>
    </location>
</feature>
<keyword evidence="5" id="KW-0325">Glycoprotein</keyword>
<dbReference type="Gene3D" id="3.30.200.20">
    <property type="entry name" value="Phosphorylase Kinase, domain 1"/>
    <property type="match status" value="1"/>
</dbReference>
<evidence type="ECO:0000256" key="6">
    <source>
        <dbReference type="PROSITE-ProRule" id="PRU10141"/>
    </source>
</evidence>
<keyword evidence="7" id="KW-0812">Transmembrane</keyword>
<keyword evidence="7" id="KW-1133">Transmembrane helix</keyword>
<keyword evidence="10" id="KW-1185">Reference proteome</keyword>
<dbReference type="PANTHER" id="PTHR45974">
    <property type="entry name" value="RECEPTOR-LIKE PROTEIN 55"/>
    <property type="match status" value="1"/>
</dbReference>
<keyword evidence="4 7" id="KW-0472">Membrane</keyword>
<dbReference type="InterPro" id="IPR000719">
    <property type="entry name" value="Prot_kinase_dom"/>
</dbReference>
<evidence type="ECO:0000313" key="9">
    <source>
        <dbReference type="EMBL" id="KAK6156332.1"/>
    </source>
</evidence>
<keyword evidence="6" id="KW-0067">ATP-binding</keyword>
<keyword evidence="3" id="KW-0677">Repeat</keyword>
<evidence type="ECO:0000256" key="2">
    <source>
        <dbReference type="ARBA" id="ARBA00022729"/>
    </source>
</evidence>
<dbReference type="PROSITE" id="PS50011">
    <property type="entry name" value="PROTEIN_KINASE_DOM"/>
    <property type="match status" value="1"/>
</dbReference>
<dbReference type="PANTHER" id="PTHR45974:SF276">
    <property type="entry name" value="LEUCINE-RICH REPEAT-CONTAINING N-TERMINAL PLANT-TYPE DOMAIN-CONTAINING PROTEIN"/>
    <property type="match status" value="1"/>
</dbReference>
<comment type="subcellular location">
    <subcellularLocation>
        <location evidence="1">Membrane</location>
    </subcellularLocation>
</comment>
<evidence type="ECO:0000259" key="8">
    <source>
        <dbReference type="PROSITE" id="PS50011"/>
    </source>
</evidence>
<dbReference type="InterPro" id="IPR017441">
    <property type="entry name" value="Protein_kinase_ATP_BS"/>
</dbReference>
<keyword evidence="2" id="KW-0732">Signal</keyword>
<protein>
    <recommendedName>
        <fullName evidence="8">Protein kinase domain-containing protein</fullName>
    </recommendedName>
</protein>
<dbReference type="Proteomes" id="UP001318860">
    <property type="component" value="Unassembled WGS sequence"/>
</dbReference>
<comment type="caution">
    <text evidence="9">The sequence shown here is derived from an EMBL/GenBank/DDBJ whole genome shotgun (WGS) entry which is preliminary data.</text>
</comment>
<dbReference type="SUPFAM" id="SSF56112">
    <property type="entry name" value="Protein kinase-like (PK-like)"/>
    <property type="match status" value="1"/>
</dbReference>
<dbReference type="InterPro" id="IPR011009">
    <property type="entry name" value="Kinase-like_dom_sf"/>
</dbReference>